<protein>
    <recommendedName>
        <fullName evidence="4">DUF732 domain-containing protein</fullName>
    </recommendedName>
</protein>
<dbReference type="RefSeq" id="WP_022593527.1">
    <property type="nucleotide sequence ID" value="NZ_AP025268.1"/>
</dbReference>
<gene>
    <name evidence="2" type="ORF">A5N68_20565</name>
    <name evidence="1" type="ORF">GS453_10600</name>
</gene>
<sequence length="273" mass="29985">MSTYRTAEGSIQIEDDAVILTFEGAKKLNNPRRLPFSAMIAATLVEPVDGKPGYVRFMMQESEWGPSASWDPKYDPNVVLLEPGETFASAQEYISVLRERKAGGRARFHPDVRIKHVPSPPIAPASPPTHKPVEAVSRQPTRAWDELPLVKVPLLVFSVFMLGFSGFQLFGLIRDIGGDETPSNKYAFDAVYVPTEMGNATPEARFIDDAVSMGFEHSAGASGFPKLGRSICSDIRTGHLSDKEASEIVADEIGTSLAKAHWLVLSARYNFCR</sequence>
<dbReference type="AlphaFoldDB" id="A0AAE5IN84"/>
<dbReference type="EMBL" id="WUXD01000002">
    <property type="protein sequence ID" value="MBM4627325.1"/>
    <property type="molecule type" value="Genomic_DNA"/>
</dbReference>
<comment type="caution">
    <text evidence="2">The sequence shown here is derived from an EMBL/GenBank/DDBJ whole genome shotgun (WGS) entry which is preliminary data.</text>
</comment>
<evidence type="ECO:0008006" key="4">
    <source>
        <dbReference type="Google" id="ProtNLM"/>
    </source>
</evidence>
<dbReference type="EMBL" id="LWIC01000010">
    <property type="protein sequence ID" value="ORM22475.1"/>
    <property type="molecule type" value="Genomic_DNA"/>
</dbReference>
<dbReference type="Proteomes" id="UP000193518">
    <property type="component" value="Unassembled WGS sequence"/>
</dbReference>
<evidence type="ECO:0000313" key="3">
    <source>
        <dbReference type="Proteomes" id="UP000193518"/>
    </source>
</evidence>
<evidence type="ECO:0000313" key="1">
    <source>
        <dbReference type="EMBL" id="MBM4627325.1"/>
    </source>
</evidence>
<dbReference type="Proteomes" id="UP000738270">
    <property type="component" value="Unassembled WGS sequence"/>
</dbReference>
<name>A0AAE5IN84_RHOHA</name>
<proteinExistence type="predicted"/>
<accession>A0AAE5IN84</accession>
<reference evidence="2 3" key="1">
    <citation type="journal article" date="2016" name="Genome Biol. Evol.">
        <title>Pangenome and Phylogenomic Analysis of the Pathogenic Actinobacterium Rhodococcus equi.</title>
        <authorList>
            <person name="Anastasi E."/>
            <person name="MacArthur I."/>
            <person name="Scortti M."/>
            <person name="Alvarez S."/>
            <person name="Giguere S."/>
            <person name="Vazquez-Boland J.A."/>
        </authorList>
    </citation>
    <scope>NUCLEOTIDE SEQUENCE [LARGE SCALE GENOMIC DNA]</scope>
    <source>
        <strain evidence="2 3">PAM1271</strain>
    </source>
</reference>
<evidence type="ECO:0000313" key="2">
    <source>
        <dbReference type="EMBL" id="ORM22475.1"/>
    </source>
</evidence>
<organism evidence="2 3">
    <name type="scientific">Rhodococcus hoagii</name>
    <name type="common">Corynebacterium equii</name>
    <dbReference type="NCBI Taxonomy" id="43767"/>
    <lineage>
        <taxon>Bacteria</taxon>
        <taxon>Bacillati</taxon>
        <taxon>Actinomycetota</taxon>
        <taxon>Actinomycetes</taxon>
        <taxon>Mycobacteriales</taxon>
        <taxon>Nocardiaceae</taxon>
        <taxon>Prescottella</taxon>
    </lineage>
</organism>
<reference evidence="1" key="2">
    <citation type="submission" date="2019-11" db="EMBL/GenBank/DDBJ databases">
        <title>Spread of Macrolides and rifampicin resistant Rhodococcus equi in clinical isolates in the USA.</title>
        <authorList>
            <person name="Alvarez-Narvaez S."/>
            <person name="Huber L."/>
            <person name="Cohen N.D."/>
            <person name="Slovis N."/>
            <person name="Greiter M."/>
            <person name="Giguere S."/>
            <person name="Hart K."/>
        </authorList>
    </citation>
    <scope>NUCLEOTIDE SEQUENCE</scope>
    <source>
        <strain evidence="1">Lh_38</strain>
    </source>
</reference>